<dbReference type="EMBL" id="CP091092">
    <property type="protein sequence ID" value="WFN36660.1"/>
    <property type="molecule type" value="Genomic_DNA"/>
</dbReference>
<keyword evidence="3" id="KW-1185">Reference proteome</keyword>
<dbReference type="KEGG" id="manq:L1994_11030"/>
<dbReference type="GeneID" id="79950939"/>
<sequence length="328" mass="38187">MKFIKNPRKLSELIIVIVIVLIVILSINWILSGDEAENQCTQEICSLESPTEKYLFTKSDAEMLGEDWYPELILNSSVDYSEIKFLMNKYFGDMDIVWKISYGRNLNEDEDLKIMICYGGDSSDVKQRIVSSLNQINDDYDFISVVKVRSKNRFCDPYYSNADNSERYWYPTIGFKNDTTDGEINQLLNNEFGSISAFRIRDSMDTYYMNYYVNLSSDSDKIPEDLNHYIDLSTYGWIFYEKINFNNSQTNYYPVSLNSLSNEAEVLIADSLKNEGIIIYPSRLVIIEDKQFNNSAFENFDQQYENISKSKDVVFIAKSFLRTSKIPN</sequence>
<keyword evidence="1" id="KW-0812">Transmembrane</keyword>
<protein>
    <submittedName>
        <fullName evidence="2">Uncharacterized protein</fullName>
    </submittedName>
</protein>
<evidence type="ECO:0000313" key="3">
    <source>
        <dbReference type="Proteomes" id="UP001218895"/>
    </source>
</evidence>
<organism evidence="2 3">
    <name type="scientific">Methanomicrobium antiquum</name>
    <dbReference type="NCBI Taxonomy" id="487686"/>
    <lineage>
        <taxon>Archaea</taxon>
        <taxon>Methanobacteriati</taxon>
        <taxon>Methanobacteriota</taxon>
        <taxon>Stenosarchaea group</taxon>
        <taxon>Methanomicrobia</taxon>
        <taxon>Methanomicrobiales</taxon>
        <taxon>Methanomicrobiaceae</taxon>
        <taxon>Methanomicrobium</taxon>
    </lineage>
</organism>
<dbReference type="RefSeq" id="WP_278099495.1">
    <property type="nucleotide sequence ID" value="NZ_CP091092.1"/>
</dbReference>
<evidence type="ECO:0000313" key="2">
    <source>
        <dbReference type="EMBL" id="WFN36660.1"/>
    </source>
</evidence>
<dbReference type="AlphaFoldDB" id="A0AAF0FMX5"/>
<keyword evidence="1" id="KW-1133">Transmembrane helix</keyword>
<accession>A0AAF0FMX5</accession>
<gene>
    <name evidence="2" type="ORF">L1994_11030</name>
</gene>
<keyword evidence="1" id="KW-0472">Membrane</keyword>
<evidence type="ECO:0000256" key="1">
    <source>
        <dbReference type="SAM" id="Phobius"/>
    </source>
</evidence>
<dbReference type="Proteomes" id="UP001218895">
    <property type="component" value="Chromosome"/>
</dbReference>
<name>A0AAF0FMX5_9EURY</name>
<proteinExistence type="predicted"/>
<feature type="transmembrane region" description="Helical" evidence="1">
    <location>
        <begin position="12"/>
        <end position="31"/>
    </location>
</feature>
<reference evidence="2" key="1">
    <citation type="submission" date="2022-01" db="EMBL/GenBank/DDBJ databases">
        <title>Complete genome of Methanomicrobium antiquum DSM 21220.</title>
        <authorList>
            <person name="Chen S.-C."/>
            <person name="You Y.-T."/>
            <person name="Zhou Y.-Z."/>
            <person name="Lai M.-C."/>
        </authorList>
    </citation>
    <scope>NUCLEOTIDE SEQUENCE</scope>
    <source>
        <strain evidence="2">DSM 21220</strain>
    </source>
</reference>